<comment type="caution">
    <text evidence="3">The sequence shown here is derived from an EMBL/GenBank/DDBJ whole genome shotgun (WGS) entry which is preliminary data.</text>
</comment>
<keyword evidence="4" id="KW-1185">Reference proteome</keyword>
<proteinExistence type="predicted"/>
<reference evidence="4" key="1">
    <citation type="journal article" date="2019" name="Int. J. Syst. Evol. Microbiol.">
        <title>The Global Catalogue of Microorganisms (GCM) 10K type strain sequencing project: providing services to taxonomists for standard genome sequencing and annotation.</title>
        <authorList>
            <consortium name="The Broad Institute Genomics Platform"/>
            <consortium name="The Broad Institute Genome Sequencing Center for Infectious Disease"/>
            <person name="Wu L."/>
            <person name="Ma J."/>
        </authorList>
    </citation>
    <scope>NUCLEOTIDE SEQUENCE [LARGE SCALE GENOMIC DNA]</scope>
    <source>
        <strain evidence="4">JCM 18952</strain>
    </source>
</reference>
<feature type="chain" id="PRO_5047477608" description="CHRD domain-containing protein" evidence="2">
    <location>
        <begin position="37"/>
        <end position="273"/>
    </location>
</feature>
<keyword evidence="2" id="KW-0732">Signal</keyword>
<feature type="transmembrane region" description="Helical" evidence="1">
    <location>
        <begin position="246"/>
        <end position="265"/>
    </location>
</feature>
<evidence type="ECO:0000256" key="1">
    <source>
        <dbReference type="SAM" id="Phobius"/>
    </source>
</evidence>
<evidence type="ECO:0000256" key="2">
    <source>
        <dbReference type="SAM" id="SignalP"/>
    </source>
</evidence>
<keyword evidence="1" id="KW-0812">Transmembrane</keyword>
<name>A0ABP9TNU3_9MICC</name>
<dbReference type="EMBL" id="BAABLK010000034">
    <property type="protein sequence ID" value="GAA5227850.1"/>
    <property type="molecule type" value="Genomic_DNA"/>
</dbReference>
<evidence type="ECO:0008006" key="5">
    <source>
        <dbReference type="Google" id="ProtNLM"/>
    </source>
</evidence>
<keyword evidence="1" id="KW-0472">Membrane</keyword>
<organism evidence="3 4">
    <name type="scientific">Paeniglutamicibacter antarcticus</name>
    <dbReference type="NCBI Taxonomy" id="494023"/>
    <lineage>
        <taxon>Bacteria</taxon>
        <taxon>Bacillati</taxon>
        <taxon>Actinomycetota</taxon>
        <taxon>Actinomycetes</taxon>
        <taxon>Micrococcales</taxon>
        <taxon>Micrococcaceae</taxon>
        <taxon>Paeniglutamicibacter</taxon>
    </lineage>
</organism>
<feature type="signal peptide" evidence="2">
    <location>
        <begin position="1"/>
        <end position="36"/>
    </location>
</feature>
<protein>
    <recommendedName>
        <fullName evidence="5">CHRD domain-containing protein</fullName>
    </recommendedName>
</protein>
<gene>
    <name evidence="3" type="ORF">GCM10025778_23830</name>
</gene>
<evidence type="ECO:0000313" key="3">
    <source>
        <dbReference type="EMBL" id="GAA5227850.1"/>
    </source>
</evidence>
<evidence type="ECO:0000313" key="4">
    <source>
        <dbReference type="Proteomes" id="UP001501257"/>
    </source>
</evidence>
<accession>A0ABP9TNU3</accession>
<sequence length="273" mass="27461">MPAARGGTLTKGKTLMRKLQLLAAPALALGMIAASAAGASAATETHSFQTELKEVNGSGATGTVMVSIKGDQATVTEKVSGLAKTFDGKPYPHVQHAHITTDTQGTCPTMADDKNGDGVISTTEGMPSYGMIGTTLSTSGDTSDKAALDLAVGGMGDSFTYERTFTMNAKTIKAIKAGNGTVVVHGLDPATLSAEGAKAKSDLDPKLPLAATSPALCGTLTAGQMDMPNGNPETGGGNTAGMDNGMIALGGGLVLVAAGAGVYMVRRRQGEQN</sequence>
<dbReference type="Proteomes" id="UP001501257">
    <property type="component" value="Unassembled WGS sequence"/>
</dbReference>
<keyword evidence="1" id="KW-1133">Transmembrane helix</keyword>